<dbReference type="Gene3D" id="3.40.710.10">
    <property type="entry name" value="DD-peptidase/beta-lactamase superfamily"/>
    <property type="match status" value="1"/>
</dbReference>
<keyword evidence="4 6" id="KW-0378">Hydrolase</keyword>
<dbReference type="PRINTS" id="PR00118">
    <property type="entry name" value="BLACTAMASEA"/>
</dbReference>
<accession>A0ABP7NBP1</accession>
<feature type="signal peptide" evidence="7">
    <location>
        <begin position="1"/>
        <end position="35"/>
    </location>
</feature>
<evidence type="ECO:0000313" key="10">
    <source>
        <dbReference type="Proteomes" id="UP001501000"/>
    </source>
</evidence>
<reference evidence="10" key="1">
    <citation type="journal article" date="2019" name="Int. J. Syst. Evol. Microbiol.">
        <title>The Global Catalogue of Microorganisms (GCM) 10K type strain sequencing project: providing services to taxonomists for standard genome sequencing and annotation.</title>
        <authorList>
            <consortium name="The Broad Institute Genomics Platform"/>
            <consortium name="The Broad Institute Genome Sequencing Center for Infectious Disease"/>
            <person name="Wu L."/>
            <person name="Ma J."/>
        </authorList>
    </citation>
    <scope>NUCLEOTIDE SEQUENCE [LARGE SCALE GENOMIC DNA]</scope>
    <source>
        <strain evidence="10">JCM 16956</strain>
    </source>
</reference>
<name>A0ABP7NBP1_9ACTN</name>
<evidence type="ECO:0000256" key="3">
    <source>
        <dbReference type="ARBA" id="ARBA00018879"/>
    </source>
</evidence>
<feature type="chain" id="PRO_5046178502" description="Beta-lactamase" evidence="7">
    <location>
        <begin position="36"/>
        <end position="305"/>
    </location>
</feature>
<dbReference type="Proteomes" id="UP001501000">
    <property type="component" value="Unassembled WGS sequence"/>
</dbReference>
<evidence type="ECO:0000313" key="9">
    <source>
        <dbReference type="EMBL" id="GAA3942029.1"/>
    </source>
</evidence>
<comment type="similarity">
    <text evidence="1 6">Belongs to the class-A beta-lactamase family.</text>
</comment>
<organism evidence="9 10">
    <name type="scientific">Streptomyces gulbargensis</name>
    <dbReference type="NCBI Taxonomy" id="364901"/>
    <lineage>
        <taxon>Bacteria</taxon>
        <taxon>Bacillati</taxon>
        <taxon>Actinomycetota</taxon>
        <taxon>Actinomycetes</taxon>
        <taxon>Kitasatosporales</taxon>
        <taxon>Streptomycetaceae</taxon>
        <taxon>Streptomyces</taxon>
    </lineage>
</organism>
<evidence type="ECO:0000256" key="4">
    <source>
        <dbReference type="ARBA" id="ARBA00022801"/>
    </source>
</evidence>
<dbReference type="PANTHER" id="PTHR35333">
    <property type="entry name" value="BETA-LACTAMASE"/>
    <property type="match status" value="1"/>
</dbReference>
<evidence type="ECO:0000256" key="5">
    <source>
        <dbReference type="ARBA" id="ARBA00023251"/>
    </source>
</evidence>
<dbReference type="RefSeq" id="WP_345288071.1">
    <property type="nucleotide sequence ID" value="NZ_BAABAJ010000033.1"/>
</dbReference>
<dbReference type="PROSITE" id="PS00146">
    <property type="entry name" value="BETA_LACTAMASE_A"/>
    <property type="match status" value="1"/>
</dbReference>
<dbReference type="InterPro" id="IPR012338">
    <property type="entry name" value="Beta-lactam/transpept-like"/>
</dbReference>
<keyword evidence="5 6" id="KW-0046">Antibiotic resistance</keyword>
<evidence type="ECO:0000256" key="6">
    <source>
        <dbReference type="RuleBase" id="RU361140"/>
    </source>
</evidence>
<dbReference type="PROSITE" id="PS51318">
    <property type="entry name" value="TAT"/>
    <property type="match status" value="1"/>
</dbReference>
<dbReference type="InterPro" id="IPR000871">
    <property type="entry name" value="Beta-lactam_class-A"/>
</dbReference>
<evidence type="ECO:0000259" key="8">
    <source>
        <dbReference type="Pfam" id="PF13354"/>
    </source>
</evidence>
<dbReference type="SUPFAM" id="SSF56601">
    <property type="entry name" value="beta-lactamase/transpeptidase-like"/>
    <property type="match status" value="1"/>
</dbReference>
<dbReference type="NCBIfam" id="NF033103">
    <property type="entry name" value="bla_class_A"/>
    <property type="match status" value="1"/>
</dbReference>
<dbReference type="PANTHER" id="PTHR35333:SF3">
    <property type="entry name" value="BETA-LACTAMASE-TYPE TRANSPEPTIDASE FOLD CONTAINING PROTEIN"/>
    <property type="match status" value="1"/>
</dbReference>
<comment type="catalytic activity">
    <reaction evidence="6">
        <text>a beta-lactam + H2O = a substituted beta-amino acid</text>
        <dbReference type="Rhea" id="RHEA:20401"/>
        <dbReference type="ChEBI" id="CHEBI:15377"/>
        <dbReference type="ChEBI" id="CHEBI:35627"/>
        <dbReference type="ChEBI" id="CHEBI:140347"/>
        <dbReference type="EC" id="3.5.2.6"/>
    </reaction>
</comment>
<comment type="caution">
    <text evidence="9">The sequence shown here is derived from an EMBL/GenBank/DDBJ whole genome shotgun (WGS) entry which is preliminary data.</text>
</comment>
<dbReference type="EMBL" id="BAABAJ010000033">
    <property type="protein sequence ID" value="GAA3942029.1"/>
    <property type="molecule type" value="Genomic_DNA"/>
</dbReference>
<dbReference type="EC" id="3.5.2.6" evidence="2 6"/>
<dbReference type="InterPro" id="IPR023650">
    <property type="entry name" value="Beta-lactam_class-A_AS"/>
</dbReference>
<keyword evidence="10" id="KW-1185">Reference proteome</keyword>
<evidence type="ECO:0000256" key="1">
    <source>
        <dbReference type="ARBA" id="ARBA00009009"/>
    </source>
</evidence>
<proteinExistence type="inferred from homology"/>
<dbReference type="InterPro" id="IPR006311">
    <property type="entry name" value="TAT_signal"/>
</dbReference>
<evidence type="ECO:0000256" key="2">
    <source>
        <dbReference type="ARBA" id="ARBA00012865"/>
    </source>
</evidence>
<dbReference type="InterPro" id="IPR045155">
    <property type="entry name" value="Beta-lactam_cat"/>
</dbReference>
<keyword evidence="7" id="KW-0732">Signal</keyword>
<sequence length="305" mass="32628">MYPDRPALSRRTALALGAGTALTTALALGGGTAHAAPRDGGAVARLRRLEQEHTARLGVFARNMRTGRTIAYRAAERFPIASVFKTLAAAAVLRDLDRDGEYLGRRVHYTQAYVTRSGYSPVTGRAENVAGGMTVAELCDATVRESDNTAGNLLLRELGGPTAITRFCRSLGDRVTRLDRWEPELNSAEPGRVTDTTSPHAIGLTYARLVLGDAVDAPDRERLTDWLLRNTTNTERFRRGLPADWSVADKTGSPRYGGAHDVGVAWAPDGTPVVLAVLTLQPEEDAPNDSALVASTAAVLAEALV</sequence>
<dbReference type="Pfam" id="PF13354">
    <property type="entry name" value="Beta-lactamase2"/>
    <property type="match status" value="1"/>
</dbReference>
<feature type="domain" description="Beta-lactamase class A catalytic" evidence="8">
    <location>
        <begin position="58"/>
        <end position="279"/>
    </location>
</feature>
<protein>
    <recommendedName>
        <fullName evidence="3 6">Beta-lactamase</fullName>
        <ecNumber evidence="2 6">3.5.2.6</ecNumber>
    </recommendedName>
</protein>
<gene>
    <name evidence="9" type="primary">blaBOR</name>
    <name evidence="9" type="ORF">GCM10022244_57430</name>
</gene>
<evidence type="ECO:0000256" key="7">
    <source>
        <dbReference type="SAM" id="SignalP"/>
    </source>
</evidence>